<dbReference type="OrthoDB" id="86112at2157"/>
<dbReference type="AlphaFoldDB" id="A0A0U2U895"/>
<sequence length="314" mass="36387">MKILTHWDADGIISASKVLEVIDGEVYIPRIGTWRFEAIPREALKGTLYVLDYSLPREDWEKVCEMIEDLVIIDHHTGNEAPCGKTINPALRGIEVPACSLVVSNYFRIPYDWRDAVAIAADLGDPAGNPFWVKIVKEQRLNEEDIMEAAALLNSCYRTLDYECIKEYAYNLRQMELEEVLNDKRLRANRERARSRLEEYLRKANCVGRVCLIRGDEDVHLFASALWKRLKRNGVSIVITINEKMMRIYCRGDERDYEEAIRRAKQIGLKEVGGKKEVCSAHVTREELPRVIRVLREMKLLDEFEFLESSVIEH</sequence>
<gene>
    <name evidence="1" type="ORF">EYM_02290</name>
</gene>
<protein>
    <recommendedName>
        <fullName evidence="3">Phosphoesterase</fullName>
    </recommendedName>
</protein>
<dbReference type="Proteomes" id="UP000060778">
    <property type="component" value="Chromosome"/>
</dbReference>
<dbReference type="EMBL" id="CP006867">
    <property type="protein sequence ID" value="ALU12308.1"/>
    <property type="molecule type" value="Genomic_DNA"/>
</dbReference>
<dbReference type="SUPFAM" id="SSF64182">
    <property type="entry name" value="DHH phosphoesterases"/>
    <property type="match status" value="1"/>
</dbReference>
<name>A0A0U2U895_9CREN</name>
<dbReference type="InterPro" id="IPR038763">
    <property type="entry name" value="DHH_sf"/>
</dbReference>
<reference evidence="1 2" key="1">
    <citation type="submission" date="2013-11" db="EMBL/GenBank/DDBJ databases">
        <title>Comparative genomics of Ignicoccus.</title>
        <authorList>
            <person name="Podar M."/>
        </authorList>
    </citation>
    <scope>NUCLEOTIDE SEQUENCE [LARGE SCALE GENOMIC DNA]</scope>
    <source>
        <strain evidence="1 2">DSM 13165</strain>
    </source>
</reference>
<organism evidence="1 2">
    <name type="scientific">Ignicoccus islandicus DSM 13165</name>
    <dbReference type="NCBI Taxonomy" id="940295"/>
    <lineage>
        <taxon>Archaea</taxon>
        <taxon>Thermoproteota</taxon>
        <taxon>Thermoprotei</taxon>
        <taxon>Desulfurococcales</taxon>
        <taxon>Desulfurococcaceae</taxon>
        <taxon>Ignicoccus</taxon>
    </lineage>
</organism>
<dbReference type="RefSeq" id="WP_075049480.1">
    <property type="nucleotide sequence ID" value="NZ_CP006867.1"/>
</dbReference>
<proteinExistence type="predicted"/>
<accession>A0A0U2U895</accession>
<dbReference type="KEGG" id="iis:EYM_02290"/>
<keyword evidence="2" id="KW-1185">Reference proteome</keyword>
<evidence type="ECO:0000313" key="1">
    <source>
        <dbReference type="EMBL" id="ALU12308.1"/>
    </source>
</evidence>
<evidence type="ECO:0008006" key="3">
    <source>
        <dbReference type="Google" id="ProtNLM"/>
    </source>
</evidence>
<dbReference type="STRING" id="940295.EYM_02290"/>
<evidence type="ECO:0000313" key="2">
    <source>
        <dbReference type="Proteomes" id="UP000060778"/>
    </source>
</evidence>
<dbReference type="GeneID" id="30679859"/>